<dbReference type="AlphaFoldDB" id="A0ABD2MIN7"/>
<dbReference type="Proteomes" id="UP001516400">
    <property type="component" value="Unassembled WGS sequence"/>
</dbReference>
<name>A0ABD2MIN7_9CUCU</name>
<keyword evidence="3" id="KW-1185">Reference proteome</keyword>
<comment type="caution">
    <text evidence="2">The sequence shown here is derived from an EMBL/GenBank/DDBJ whole genome shotgun (WGS) entry which is preliminary data.</text>
</comment>
<organism evidence="2 3">
    <name type="scientific">Cryptolaemus montrouzieri</name>
    <dbReference type="NCBI Taxonomy" id="559131"/>
    <lineage>
        <taxon>Eukaryota</taxon>
        <taxon>Metazoa</taxon>
        <taxon>Ecdysozoa</taxon>
        <taxon>Arthropoda</taxon>
        <taxon>Hexapoda</taxon>
        <taxon>Insecta</taxon>
        <taxon>Pterygota</taxon>
        <taxon>Neoptera</taxon>
        <taxon>Endopterygota</taxon>
        <taxon>Coleoptera</taxon>
        <taxon>Polyphaga</taxon>
        <taxon>Cucujiformia</taxon>
        <taxon>Coccinelloidea</taxon>
        <taxon>Coccinellidae</taxon>
        <taxon>Scymninae</taxon>
        <taxon>Scymnini</taxon>
        <taxon>Cryptolaemus</taxon>
    </lineage>
</organism>
<accession>A0ABD2MIN7</accession>
<evidence type="ECO:0000256" key="1">
    <source>
        <dbReference type="SAM" id="MobiDB-lite"/>
    </source>
</evidence>
<feature type="region of interest" description="Disordered" evidence="1">
    <location>
        <begin position="61"/>
        <end position="102"/>
    </location>
</feature>
<gene>
    <name evidence="2" type="ORF">HHI36_010421</name>
</gene>
<sequence>MIISQQLQRITEEASVAPTMSQPTPSHNEKVRRKIWTMDENKQILRSYFRVTNLETYKTTYRTKLFQTKDDKESAQPDEEPSTAREDNNSEAKNEVPAPDCESVWVSNYERHLIEYRGMDPNRRPKLPKMAYKPGLNLSPKGSE</sequence>
<feature type="compositionally biased region" description="Basic and acidic residues" evidence="1">
    <location>
        <begin position="82"/>
        <end position="94"/>
    </location>
</feature>
<feature type="region of interest" description="Disordered" evidence="1">
    <location>
        <begin position="117"/>
        <end position="144"/>
    </location>
</feature>
<protein>
    <submittedName>
        <fullName evidence="2">Uncharacterized protein</fullName>
    </submittedName>
</protein>
<dbReference type="EMBL" id="JABFTP020000001">
    <property type="protein sequence ID" value="KAL3266240.1"/>
    <property type="molecule type" value="Genomic_DNA"/>
</dbReference>
<evidence type="ECO:0000313" key="3">
    <source>
        <dbReference type="Proteomes" id="UP001516400"/>
    </source>
</evidence>
<evidence type="ECO:0000313" key="2">
    <source>
        <dbReference type="EMBL" id="KAL3266240.1"/>
    </source>
</evidence>
<proteinExistence type="predicted"/>
<reference evidence="2 3" key="1">
    <citation type="journal article" date="2021" name="BMC Biol.">
        <title>Horizontally acquired antibacterial genes associated with adaptive radiation of ladybird beetles.</title>
        <authorList>
            <person name="Li H.S."/>
            <person name="Tang X.F."/>
            <person name="Huang Y.H."/>
            <person name="Xu Z.Y."/>
            <person name="Chen M.L."/>
            <person name="Du X.Y."/>
            <person name="Qiu B.Y."/>
            <person name="Chen P.T."/>
            <person name="Zhang W."/>
            <person name="Slipinski A."/>
            <person name="Escalona H.E."/>
            <person name="Waterhouse R.M."/>
            <person name="Zwick A."/>
            <person name="Pang H."/>
        </authorList>
    </citation>
    <scope>NUCLEOTIDE SEQUENCE [LARGE SCALE GENOMIC DNA]</scope>
    <source>
        <strain evidence="2">SYSU2018</strain>
    </source>
</reference>